<dbReference type="PANTHER" id="PTHR33303">
    <property type="entry name" value="CYTOPLASMIC PROTEIN-RELATED"/>
    <property type="match status" value="1"/>
</dbReference>
<keyword evidence="3" id="KW-1185">Reference proteome</keyword>
<evidence type="ECO:0000313" key="2">
    <source>
        <dbReference type="EMBL" id="MDA5398239.1"/>
    </source>
</evidence>
<evidence type="ECO:0000313" key="3">
    <source>
        <dbReference type="Proteomes" id="UP001151234"/>
    </source>
</evidence>
<protein>
    <submittedName>
        <fullName evidence="2">CoA-binding protein</fullName>
    </submittedName>
</protein>
<evidence type="ECO:0000259" key="1">
    <source>
        <dbReference type="SMART" id="SM00881"/>
    </source>
</evidence>
<dbReference type="EMBL" id="JAPJZI010000001">
    <property type="protein sequence ID" value="MDA5398239.1"/>
    <property type="molecule type" value="Genomic_DNA"/>
</dbReference>
<dbReference type="SUPFAM" id="SSF51735">
    <property type="entry name" value="NAD(P)-binding Rossmann-fold domains"/>
    <property type="match status" value="1"/>
</dbReference>
<dbReference type="InterPro" id="IPR036291">
    <property type="entry name" value="NAD(P)-bd_dom_sf"/>
</dbReference>
<feature type="domain" description="CoA-binding" evidence="1">
    <location>
        <begin position="14"/>
        <end position="111"/>
    </location>
</feature>
<dbReference type="RefSeq" id="WP_267993038.1">
    <property type="nucleotide sequence ID" value="NZ_JAPJZI010000001.1"/>
</dbReference>
<dbReference type="Proteomes" id="UP001151234">
    <property type="component" value="Unassembled WGS sequence"/>
</dbReference>
<dbReference type="SMART" id="SM00881">
    <property type="entry name" value="CoA_binding"/>
    <property type="match status" value="1"/>
</dbReference>
<name>A0A9X3UGY2_9HYPH</name>
<sequence>MDHNSYPDDYVAEILHSVKTIAVVGASPKEVRPSYFVVKYLLAKGYEVIPVNPGQAGNRILGQQVYASLADIPHPVDMVDVFRGSEALSGIVDEMLALKPLPKVLWSQLRVRDDAAARKAEAAGIRVVMDRCPKIEFGRLSGEIGWTGVNSRVISSKKPAVQAGFQALGIRSPKK</sequence>
<organism evidence="2 3">
    <name type="scientific">Hoeflea prorocentri</name>
    <dbReference type="NCBI Taxonomy" id="1922333"/>
    <lineage>
        <taxon>Bacteria</taxon>
        <taxon>Pseudomonadati</taxon>
        <taxon>Pseudomonadota</taxon>
        <taxon>Alphaproteobacteria</taxon>
        <taxon>Hyphomicrobiales</taxon>
        <taxon>Rhizobiaceae</taxon>
        <taxon>Hoeflea</taxon>
    </lineage>
</organism>
<dbReference type="Pfam" id="PF13380">
    <property type="entry name" value="CoA_binding_2"/>
    <property type="match status" value="1"/>
</dbReference>
<dbReference type="Gene3D" id="3.40.50.720">
    <property type="entry name" value="NAD(P)-binding Rossmann-like Domain"/>
    <property type="match status" value="1"/>
</dbReference>
<proteinExistence type="predicted"/>
<dbReference type="InterPro" id="IPR003781">
    <property type="entry name" value="CoA-bd"/>
</dbReference>
<gene>
    <name evidence="2" type="ORF">OQ273_06590</name>
</gene>
<accession>A0A9X3UGY2</accession>
<dbReference type="PANTHER" id="PTHR33303:SF2">
    <property type="entry name" value="COA-BINDING DOMAIN-CONTAINING PROTEIN"/>
    <property type="match status" value="1"/>
</dbReference>
<dbReference type="AlphaFoldDB" id="A0A9X3UGY2"/>
<comment type="caution">
    <text evidence="2">The sequence shown here is derived from an EMBL/GenBank/DDBJ whole genome shotgun (WGS) entry which is preliminary data.</text>
</comment>
<reference evidence="2" key="1">
    <citation type="submission" date="2022-11" db="EMBL/GenBank/DDBJ databases">
        <title>Draft genome sequence of Hoeflea poritis E7-10 and Hoeflea prorocentri PM5-8, separated from scleractinian coral Porites lutea and marine dinoflagellate.</title>
        <authorList>
            <person name="Zhang G."/>
            <person name="Wei Q."/>
            <person name="Cai L."/>
        </authorList>
    </citation>
    <scope>NUCLEOTIDE SEQUENCE</scope>
    <source>
        <strain evidence="2">PM5-8</strain>
    </source>
</reference>